<gene>
    <name evidence="2" type="ORF">GPUH_LOCUS5049</name>
</gene>
<protein>
    <submittedName>
        <fullName evidence="2 4">Uncharacterized protein</fullName>
    </submittedName>
</protein>
<evidence type="ECO:0000313" key="3">
    <source>
        <dbReference type="Proteomes" id="UP000271098"/>
    </source>
</evidence>
<dbReference type="Proteomes" id="UP000271098">
    <property type="component" value="Unassembled WGS sequence"/>
</dbReference>
<sequence length="74" mass="8252">MVKTISNSGDDDGDNCVDDGKKQGEATNGTTKALTRSEILRKKTEETRGCLPWIRLKLMISSNQRSFLLIFCLC</sequence>
<proteinExistence type="predicted"/>
<dbReference type="WBParaSite" id="GPUH_0000505601-mRNA-1">
    <property type="protein sequence ID" value="GPUH_0000505601-mRNA-1"/>
    <property type="gene ID" value="GPUH_0000505601"/>
</dbReference>
<dbReference type="AlphaFoldDB" id="A0A183D8K8"/>
<keyword evidence="3" id="KW-1185">Reference proteome</keyword>
<dbReference type="EMBL" id="UYRT01010194">
    <property type="protein sequence ID" value="VDK48759.1"/>
    <property type="molecule type" value="Genomic_DNA"/>
</dbReference>
<feature type="compositionally biased region" description="Polar residues" evidence="1">
    <location>
        <begin position="25"/>
        <end position="34"/>
    </location>
</feature>
<reference evidence="2 3" key="2">
    <citation type="submission" date="2018-11" db="EMBL/GenBank/DDBJ databases">
        <authorList>
            <consortium name="Pathogen Informatics"/>
        </authorList>
    </citation>
    <scope>NUCLEOTIDE SEQUENCE [LARGE SCALE GENOMIC DNA]</scope>
</reference>
<accession>A0A183D8K8</accession>
<name>A0A183D8K8_9BILA</name>
<reference evidence="4" key="1">
    <citation type="submission" date="2016-06" db="UniProtKB">
        <authorList>
            <consortium name="WormBaseParasite"/>
        </authorList>
    </citation>
    <scope>IDENTIFICATION</scope>
</reference>
<organism evidence="4">
    <name type="scientific">Gongylonema pulchrum</name>
    <dbReference type="NCBI Taxonomy" id="637853"/>
    <lineage>
        <taxon>Eukaryota</taxon>
        <taxon>Metazoa</taxon>
        <taxon>Ecdysozoa</taxon>
        <taxon>Nematoda</taxon>
        <taxon>Chromadorea</taxon>
        <taxon>Rhabditida</taxon>
        <taxon>Spirurina</taxon>
        <taxon>Spiruromorpha</taxon>
        <taxon>Spiruroidea</taxon>
        <taxon>Gongylonematidae</taxon>
        <taxon>Gongylonema</taxon>
    </lineage>
</organism>
<evidence type="ECO:0000256" key="1">
    <source>
        <dbReference type="SAM" id="MobiDB-lite"/>
    </source>
</evidence>
<feature type="region of interest" description="Disordered" evidence="1">
    <location>
        <begin position="1"/>
        <end position="37"/>
    </location>
</feature>
<evidence type="ECO:0000313" key="2">
    <source>
        <dbReference type="EMBL" id="VDK48759.1"/>
    </source>
</evidence>
<evidence type="ECO:0000313" key="4">
    <source>
        <dbReference type="WBParaSite" id="GPUH_0000505601-mRNA-1"/>
    </source>
</evidence>